<reference evidence="2" key="1">
    <citation type="journal article" date="2022" name="bioRxiv">
        <title>Sequencing and chromosome-scale assembly of the giantPleurodeles waltlgenome.</title>
        <authorList>
            <person name="Brown T."/>
            <person name="Elewa A."/>
            <person name="Iarovenko S."/>
            <person name="Subramanian E."/>
            <person name="Araus A.J."/>
            <person name="Petzold A."/>
            <person name="Susuki M."/>
            <person name="Suzuki K.-i.T."/>
            <person name="Hayashi T."/>
            <person name="Toyoda A."/>
            <person name="Oliveira C."/>
            <person name="Osipova E."/>
            <person name="Leigh N.D."/>
            <person name="Simon A."/>
            <person name="Yun M.H."/>
        </authorList>
    </citation>
    <scope>NUCLEOTIDE SEQUENCE</scope>
    <source>
        <strain evidence="2">20211129_DDA</strain>
        <tissue evidence="2">Liver</tissue>
    </source>
</reference>
<sequence length="173" mass="18098">MPAVCLRSRPYDSAPAAILSPRPGPGHPLTGRLGPRQPTMGAPQPVNTVAPEGLHRRGRAITLLSPRSSHLLRGGGGSGTARFSTQQQQGHADTVHARSTSINSPSPAATHPVRWSPWGRRPQGNHFSLANLLRHPGALCCQSVATFQELSSAPPGLGSIAGGLCFFAMRAPS</sequence>
<protein>
    <submittedName>
        <fullName evidence="2">Uncharacterized protein</fullName>
    </submittedName>
</protein>
<comment type="caution">
    <text evidence="2">The sequence shown here is derived from an EMBL/GenBank/DDBJ whole genome shotgun (WGS) entry which is preliminary data.</text>
</comment>
<organism evidence="2 3">
    <name type="scientific">Pleurodeles waltl</name>
    <name type="common">Iberian ribbed newt</name>
    <dbReference type="NCBI Taxonomy" id="8319"/>
    <lineage>
        <taxon>Eukaryota</taxon>
        <taxon>Metazoa</taxon>
        <taxon>Chordata</taxon>
        <taxon>Craniata</taxon>
        <taxon>Vertebrata</taxon>
        <taxon>Euteleostomi</taxon>
        <taxon>Amphibia</taxon>
        <taxon>Batrachia</taxon>
        <taxon>Caudata</taxon>
        <taxon>Salamandroidea</taxon>
        <taxon>Salamandridae</taxon>
        <taxon>Pleurodelinae</taxon>
        <taxon>Pleurodeles</taxon>
    </lineage>
</organism>
<feature type="region of interest" description="Disordered" evidence="1">
    <location>
        <begin position="68"/>
        <end position="114"/>
    </location>
</feature>
<feature type="compositionally biased region" description="Polar residues" evidence="1">
    <location>
        <begin position="81"/>
        <end position="107"/>
    </location>
</feature>
<evidence type="ECO:0000313" key="2">
    <source>
        <dbReference type="EMBL" id="KAJ1215108.1"/>
    </source>
</evidence>
<proteinExistence type="predicted"/>
<feature type="region of interest" description="Disordered" evidence="1">
    <location>
        <begin position="1"/>
        <end position="50"/>
    </location>
</feature>
<accession>A0AAV7WRG9</accession>
<evidence type="ECO:0000313" key="3">
    <source>
        <dbReference type="Proteomes" id="UP001066276"/>
    </source>
</evidence>
<evidence type="ECO:0000256" key="1">
    <source>
        <dbReference type="SAM" id="MobiDB-lite"/>
    </source>
</evidence>
<name>A0AAV7WRG9_PLEWA</name>
<keyword evidence="3" id="KW-1185">Reference proteome</keyword>
<gene>
    <name evidence="2" type="ORF">NDU88_002718</name>
</gene>
<dbReference type="EMBL" id="JANPWB010000001">
    <property type="protein sequence ID" value="KAJ1215108.1"/>
    <property type="molecule type" value="Genomic_DNA"/>
</dbReference>
<dbReference type="AlphaFoldDB" id="A0AAV7WRG9"/>
<dbReference type="Proteomes" id="UP001066276">
    <property type="component" value="Chromosome 1_1"/>
</dbReference>